<comment type="caution">
    <text evidence="2">The sequence shown here is derived from an EMBL/GenBank/DDBJ whole genome shotgun (WGS) entry which is preliminary data.</text>
</comment>
<dbReference type="Gene3D" id="3.40.50.720">
    <property type="entry name" value="NAD(P)-binding Rossmann-like Domain"/>
    <property type="match status" value="1"/>
</dbReference>
<dbReference type="GO" id="GO:0016491">
    <property type="term" value="F:oxidoreductase activity"/>
    <property type="evidence" value="ECO:0007669"/>
    <property type="project" value="InterPro"/>
</dbReference>
<dbReference type="AlphaFoldDB" id="A0A8J3CCW1"/>
<accession>A0A8J3CCW1</accession>
<reference evidence="2" key="2">
    <citation type="submission" date="2020-09" db="EMBL/GenBank/DDBJ databases">
        <authorList>
            <person name="Sun Q."/>
            <person name="Zhou Y."/>
        </authorList>
    </citation>
    <scope>NUCLEOTIDE SEQUENCE</scope>
    <source>
        <strain evidence="2">CGMCC 4.5737</strain>
    </source>
</reference>
<evidence type="ECO:0000259" key="1">
    <source>
        <dbReference type="SMART" id="SM00829"/>
    </source>
</evidence>
<evidence type="ECO:0000313" key="3">
    <source>
        <dbReference type="Proteomes" id="UP000637578"/>
    </source>
</evidence>
<feature type="domain" description="Enoyl reductase (ER)" evidence="1">
    <location>
        <begin position="10"/>
        <end position="325"/>
    </location>
</feature>
<reference evidence="2" key="1">
    <citation type="journal article" date="2014" name="Int. J. Syst. Evol. Microbiol.">
        <title>Complete genome sequence of Corynebacterium casei LMG S-19264T (=DSM 44701T), isolated from a smear-ripened cheese.</title>
        <authorList>
            <consortium name="US DOE Joint Genome Institute (JGI-PGF)"/>
            <person name="Walter F."/>
            <person name="Albersmeier A."/>
            <person name="Kalinowski J."/>
            <person name="Ruckert C."/>
        </authorList>
    </citation>
    <scope>NUCLEOTIDE SEQUENCE</scope>
    <source>
        <strain evidence="2">CGMCC 4.5737</strain>
    </source>
</reference>
<dbReference type="Pfam" id="PF00107">
    <property type="entry name" value="ADH_zinc_N"/>
    <property type="match status" value="1"/>
</dbReference>
<dbReference type="InterPro" id="IPR013154">
    <property type="entry name" value="ADH-like_N"/>
</dbReference>
<protein>
    <submittedName>
        <fullName evidence="2">Putative zinc-type alcohol dehydrogenase-like protein YogA</fullName>
    </submittedName>
</protein>
<dbReference type="InterPro" id="IPR020843">
    <property type="entry name" value="ER"/>
</dbReference>
<dbReference type="InterPro" id="IPR011032">
    <property type="entry name" value="GroES-like_sf"/>
</dbReference>
<dbReference type="InterPro" id="IPR052711">
    <property type="entry name" value="Zinc_ADH-like"/>
</dbReference>
<dbReference type="Pfam" id="PF08240">
    <property type="entry name" value="ADH_N"/>
    <property type="match status" value="1"/>
</dbReference>
<gene>
    <name evidence="2" type="primary">yogA</name>
    <name evidence="2" type="ORF">GCM10012275_09990</name>
</gene>
<dbReference type="InterPro" id="IPR013149">
    <property type="entry name" value="ADH-like_C"/>
</dbReference>
<dbReference type="EMBL" id="BMMK01000003">
    <property type="protein sequence ID" value="GGM41018.1"/>
    <property type="molecule type" value="Genomic_DNA"/>
</dbReference>
<sequence length="327" mass="34141">MSALVHHGPSGLAGVSRAEVPVPRVGSGEVLVELHAAAFNHRDLFIVGQRGEDDPVLVLGSDGAGVVSAVGPDVTKVRLGDKVVVNPSLDWARADETPEVPQILGGPRHGTMARYVLVPAENVEPKPVHLNWAEAAALPLAGLTAYRALFTRGHLGAGQHVLLPGIGSGVATLALLVAKAAGAEVSVTSRSEAKRQRAIELGASSALDTGTEWRAQLRRPVDLVVDGVGVAAFESCLSVLRAGGRMVTLGATTGDQVAVSLRRLFFQQISLVGTSMGSAEEFTAMLDFVAAHQLRPIVDHVYPFADAPTALADLEQGDQFGKLVVSF</sequence>
<dbReference type="SUPFAM" id="SSF51735">
    <property type="entry name" value="NAD(P)-binding Rossmann-fold domains"/>
    <property type="match status" value="1"/>
</dbReference>
<evidence type="ECO:0000313" key="2">
    <source>
        <dbReference type="EMBL" id="GGM41018.1"/>
    </source>
</evidence>
<dbReference type="SUPFAM" id="SSF50129">
    <property type="entry name" value="GroES-like"/>
    <property type="match status" value="1"/>
</dbReference>
<keyword evidence="3" id="KW-1185">Reference proteome</keyword>
<dbReference type="PANTHER" id="PTHR45033:SF3">
    <property type="entry name" value="DEHYDROGENASE, PUTATIVE (AFU_ORTHOLOGUE AFUA_2G13270)-RELATED"/>
    <property type="match status" value="1"/>
</dbReference>
<proteinExistence type="predicted"/>
<organism evidence="2 3">
    <name type="scientific">Longimycelium tulufanense</name>
    <dbReference type="NCBI Taxonomy" id="907463"/>
    <lineage>
        <taxon>Bacteria</taxon>
        <taxon>Bacillati</taxon>
        <taxon>Actinomycetota</taxon>
        <taxon>Actinomycetes</taxon>
        <taxon>Pseudonocardiales</taxon>
        <taxon>Pseudonocardiaceae</taxon>
        <taxon>Longimycelium</taxon>
    </lineage>
</organism>
<dbReference type="PANTHER" id="PTHR45033">
    <property type="match status" value="1"/>
</dbReference>
<dbReference type="Proteomes" id="UP000637578">
    <property type="component" value="Unassembled WGS sequence"/>
</dbReference>
<name>A0A8J3CCW1_9PSEU</name>
<dbReference type="Gene3D" id="3.90.180.10">
    <property type="entry name" value="Medium-chain alcohol dehydrogenases, catalytic domain"/>
    <property type="match status" value="1"/>
</dbReference>
<dbReference type="InterPro" id="IPR036291">
    <property type="entry name" value="NAD(P)-bd_dom_sf"/>
</dbReference>
<dbReference type="SMART" id="SM00829">
    <property type="entry name" value="PKS_ER"/>
    <property type="match status" value="1"/>
</dbReference>